<organism evidence="1 2">
    <name type="scientific">Nocardioides marinquilinus</name>
    <dbReference type="NCBI Taxonomy" id="1210400"/>
    <lineage>
        <taxon>Bacteria</taxon>
        <taxon>Bacillati</taxon>
        <taxon>Actinomycetota</taxon>
        <taxon>Actinomycetes</taxon>
        <taxon>Propionibacteriales</taxon>
        <taxon>Nocardioidaceae</taxon>
        <taxon>Nocardioides</taxon>
    </lineage>
</organism>
<dbReference type="RefSeq" id="WP_345454339.1">
    <property type="nucleotide sequence ID" value="NZ_BAABKG010000001.1"/>
</dbReference>
<name>A0ABP9P885_9ACTN</name>
<reference evidence="2" key="1">
    <citation type="journal article" date="2019" name="Int. J. Syst. Evol. Microbiol.">
        <title>The Global Catalogue of Microorganisms (GCM) 10K type strain sequencing project: providing services to taxonomists for standard genome sequencing and annotation.</title>
        <authorList>
            <consortium name="The Broad Institute Genomics Platform"/>
            <consortium name="The Broad Institute Genome Sequencing Center for Infectious Disease"/>
            <person name="Wu L."/>
            <person name="Ma J."/>
        </authorList>
    </citation>
    <scope>NUCLEOTIDE SEQUENCE [LARGE SCALE GENOMIC DNA]</scope>
    <source>
        <strain evidence="2">JCM 18459</strain>
    </source>
</reference>
<protein>
    <recommendedName>
        <fullName evidence="3">PD-(D/E)XK nuclease superfamily protein</fullName>
    </recommendedName>
</protein>
<keyword evidence="2" id="KW-1185">Reference proteome</keyword>
<evidence type="ECO:0000313" key="2">
    <source>
        <dbReference type="Proteomes" id="UP001500221"/>
    </source>
</evidence>
<accession>A0ABP9P885</accession>
<gene>
    <name evidence="1" type="ORF">GCM10023340_05760</name>
</gene>
<evidence type="ECO:0008006" key="3">
    <source>
        <dbReference type="Google" id="ProtNLM"/>
    </source>
</evidence>
<evidence type="ECO:0000313" key="1">
    <source>
        <dbReference type="EMBL" id="GAA5142383.1"/>
    </source>
</evidence>
<dbReference type="Proteomes" id="UP001500221">
    <property type="component" value="Unassembled WGS sequence"/>
</dbReference>
<comment type="caution">
    <text evidence="1">The sequence shown here is derived from an EMBL/GenBank/DDBJ whole genome shotgun (WGS) entry which is preliminary data.</text>
</comment>
<sequence>MDALLTQIVASRGLPPEPVATEALVHICSRSQAAGAVMANLIAELCDGTPPEGLVFTGQDIDASSAGRPDLVASDAVGVRLILEAKFDAALTSAQVGPAYVGKLNPGVPGALVFLVPRDRMFNLWRSVSVAPGGSLEPLSMDGGSLDVGASMPLPITGHVLAVMSWEVLLNRLAQSADDHGDNQARAEVDQLRSLVEWRTSVGWTPLLPDDLPQRVGRQLATLADSLRAVCGRVSDAKIRNGTADGGFGRYIKTPSGKWLWVGLWTNWWDRYGPGPAWAQVKVTKPGETKTTSDALTAAGIAHHARSEAPDVLVPLALPVGVEQGALEGDLEVQLRALVKAVDALAVEVVEDETLADATES</sequence>
<proteinExistence type="predicted"/>
<dbReference type="EMBL" id="BAABKG010000001">
    <property type="protein sequence ID" value="GAA5142383.1"/>
    <property type="molecule type" value="Genomic_DNA"/>
</dbReference>